<sequence length="144" mass="16871">MGSIEAAIEAINSLKIGDSINYTKIAKEFGVDRTTLSRRHRGVQRPRDHQYEQQRVLTNQHEKELISYINKLTERGLFTSHEMLRNFAKEITGEKPGKHWPGRFIKRHQDDLISTYTTAIDAARKRADSAYRYTLYFELLSRKM</sequence>
<reference evidence="4" key="1">
    <citation type="journal article" date="2016" name="Genome Announc.">
        <title>Draft genome sequences of fungus Aspergillus calidoustus.</title>
        <authorList>
            <person name="Horn F."/>
            <person name="Linde J."/>
            <person name="Mattern D.J."/>
            <person name="Walther G."/>
            <person name="Guthke R."/>
            <person name="Scherlach K."/>
            <person name="Martin K."/>
            <person name="Brakhage A.A."/>
            <person name="Petzke L."/>
            <person name="Valiante V."/>
        </authorList>
    </citation>
    <scope>NUCLEOTIDE SEQUENCE [LARGE SCALE GENOMIC DNA]</scope>
    <source>
        <strain evidence="4">SF006504</strain>
    </source>
</reference>
<organism evidence="3 4">
    <name type="scientific">Aspergillus calidoustus</name>
    <dbReference type="NCBI Taxonomy" id="454130"/>
    <lineage>
        <taxon>Eukaryota</taxon>
        <taxon>Fungi</taxon>
        <taxon>Dikarya</taxon>
        <taxon>Ascomycota</taxon>
        <taxon>Pezizomycotina</taxon>
        <taxon>Eurotiomycetes</taxon>
        <taxon>Eurotiomycetidae</taxon>
        <taxon>Eurotiales</taxon>
        <taxon>Aspergillaceae</taxon>
        <taxon>Aspergillus</taxon>
        <taxon>Aspergillus subgen. Nidulantes</taxon>
    </lineage>
</organism>
<accession>A0A0U5G5V8</accession>
<protein>
    <recommendedName>
        <fullName evidence="2">HTH CENPB-type domain-containing protein</fullName>
    </recommendedName>
</protein>
<dbReference type="AlphaFoldDB" id="A0A0U5G5V8"/>
<proteinExistence type="predicted"/>
<evidence type="ECO:0000259" key="2">
    <source>
        <dbReference type="PROSITE" id="PS51253"/>
    </source>
</evidence>
<gene>
    <name evidence="3" type="ORF">ASPCAL06899</name>
</gene>
<dbReference type="OMA" id="MIYGISR"/>
<feature type="domain" description="HTH CENPB-type" evidence="2">
    <location>
        <begin position="49"/>
        <end position="114"/>
    </location>
</feature>
<name>A0A0U5G5V8_ASPCI</name>
<dbReference type="OrthoDB" id="4225981at2759"/>
<dbReference type="InterPro" id="IPR006600">
    <property type="entry name" value="HTH_CenpB_DNA-bd_dom"/>
</dbReference>
<dbReference type="GO" id="GO:0003677">
    <property type="term" value="F:DNA binding"/>
    <property type="evidence" value="ECO:0007669"/>
    <property type="project" value="UniProtKB-KW"/>
</dbReference>
<keyword evidence="1" id="KW-0238">DNA-binding</keyword>
<keyword evidence="4" id="KW-1185">Reference proteome</keyword>
<evidence type="ECO:0000256" key="1">
    <source>
        <dbReference type="ARBA" id="ARBA00023125"/>
    </source>
</evidence>
<dbReference type="EMBL" id="CDMC01000005">
    <property type="protein sequence ID" value="CEL05784.1"/>
    <property type="molecule type" value="Genomic_DNA"/>
</dbReference>
<dbReference type="Proteomes" id="UP000054771">
    <property type="component" value="Unassembled WGS sequence"/>
</dbReference>
<evidence type="ECO:0000313" key="4">
    <source>
        <dbReference type="Proteomes" id="UP000054771"/>
    </source>
</evidence>
<dbReference type="Pfam" id="PF03221">
    <property type="entry name" value="HTH_Tnp_Tc5"/>
    <property type="match status" value="1"/>
</dbReference>
<dbReference type="STRING" id="454130.A0A0U5G5V8"/>
<dbReference type="PROSITE" id="PS51253">
    <property type="entry name" value="HTH_CENPB"/>
    <property type="match status" value="1"/>
</dbReference>
<evidence type="ECO:0000313" key="3">
    <source>
        <dbReference type="EMBL" id="CEL05784.1"/>
    </source>
</evidence>